<dbReference type="InterPro" id="IPR027267">
    <property type="entry name" value="AH/BAR_dom_sf"/>
</dbReference>
<name>A0AAF5PRT3_WUCBA</name>
<protein>
    <submittedName>
        <fullName evidence="3">BAR domain-containing protein</fullName>
    </submittedName>
</protein>
<evidence type="ECO:0000313" key="3">
    <source>
        <dbReference type="WBParaSite" id="mrna-Wban_04616"/>
    </source>
</evidence>
<proteinExistence type="predicted"/>
<dbReference type="AlphaFoldDB" id="A0AAF5PRT3"/>
<dbReference type="Proteomes" id="UP000093561">
    <property type="component" value="Unassembled WGS sequence"/>
</dbReference>
<reference evidence="2" key="1">
    <citation type="submission" date="2015-03" db="EMBL/GenBank/DDBJ databases">
        <title>Wuchereria bancrofti Genome Sequencing Papua New Guinea Strain.</title>
        <authorList>
            <person name="Small S.T."/>
            <person name="Serre D."/>
            <person name="Zimmerman P.A."/>
        </authorList>
    </citation>
    <scope>NUCLEOTIDE SEQUENCE [LARGE SCALE GENOMIC DNA]</scope>
    <source>
        <strain evidence="2">pt0022</strain>
    </source>
</reference>
<sequence length="302" mass="35319">MPKTLNEIKKLSAYPDNFEKAINFIKITQEYTQDVVAAIEKLINASQPKRHSKPNDLERLAHVAQKYMPYFVSGSFYEALQATATVCISVAKQEREAQMDAFQRVVVPMKSWIQEDYPRLMKDIKKCYYLKDKMDRSMASVEARKTPERLMRAQEAKNKHQIFFERVKNEVMRYKAVHRHHMQCLKVLMLKNYQFERKAKDEFLAAFIKCEAEINAGNAALKEAPKYTTVEEIDLKELKKDSEKKSKKKAVEEINLKSDKSEGQKISKKRKKTEEQIASIKLDKPEKQTDKKEKSVETEKKN</sequence>
<evidence type="ECO:0000256" key="1">
    <source>
        <dbReference type="SAM" id="MobiDB-lite"/>
    </source>
</evidence>
<accession>A0AAF5PRT3</accession>
<feature type="compositionally biased region" description="Basic and acidic residues" evidence="1">
    <location>
        <begin position="239"/>
        <end position="265"/>
    </location>
</feature>
<dbReference type="SUPFAM" id="SSF103657">
    <property type="entry name" value="BAR/IMD domain-like"/>
    <property type="match status" value="1"/>
</dbReference>
<reference evidence="3" key="3">
    <citation type="submission" date="2024-02" db="UniProtKB">
        <authorList>
            <consortium name="WormBaseParasite"/>
        </authorList>
    </citation>
    <scope>IDENTIFICATION</scope>
    <source>
        <strain evidence="3">pt0022</strain>
    </source>
</reference>
<organism evidence="2 3">
    <name type="scientific">Wuchereria bancrofti</name>
    <dbReference type="NCBI Taxonomy" id="6293"/>
    <lineage>
        <taxon>Eukaryota</taxon>
        <taxon>Metazoa</taxon>
        <taxon>Ecdysozoa</taxon>
        <taxon>Nematoda</taxon>
        <taxon>Chromadorea</taxon>
        <taxon>Rhabditida</taxon>
        <taxon>Spirurina</taxon>
        <taxon>Spiruromorpha</taxon>
        <taxon>Filarioidea</taxon>
        <taxon>Onchocercidae</taxon>
        <taxon>Wuchereria</taxon>
    </lineage>
</organism>
<dbReference type="Gene3D" id="1.20.1270.60">
    <property type="entry name" value="Arfaptin homology (AH) domain/BAR domain"/>
    <property type="match status" value="1"/>
</dbReference>
<feature type="region of interest" description="Disordered" evidence="1">
    <location>
        <begin position="239"/>
        <end position="302"/>
    </location>
</feature>
<reference evidence="2" key="2">
    <citation type="journal article" date="2016" name="Mol. Ecol.">
        <title>Population genomics of the filarial nematode parasite Wuchereria bancrofti from mosquitoes.</title>
        <authorList>
            <person name="Small S.T."/>
            <person name="Reimer L.J."/>
            <person name="Tisch D.J."/>
            <person name="King C.L."/>
            <person name="Christensen B.M."/>
            <person name="Siba P.M."/>
            <person name="Kazura J.W."/>
            <person name="Serre D."/>
            <person name="Zimmerman P.A."/>
        </authorList>
    </citation>
    <scope>NUCLEOTIDE SEQUENCE</scope>
    <source>
        <strain evidence="2">pt0022</strain>
    </source>
</reference>
<feature type="compositionally biased region" description="Basic and acidic residues" evidence="1">
    <location>
        <begin position="281"/>
        <end position="302"/>
    </location>
</feature>
<evidence type="ECO:0000313" key="2">
    <source>
        <dbReference type="Proteomes" id="UP000093561"/>
    </source>
</evidence>
<dbReference type="WBParaSite" id="mrna-Wban_04616">
    <property type="protein sequence ID" value="mrna-Wban_04616"/>
    <property type="gene ID" value="Wban_04616"/>
</dbReference>